<accession>A0A1H0WTS7</accession>
<dbReference type="AlphaFoldDB" id="A0A1H0WTS7"/>
<dbReference type="OrthoDB" id="3424160at2"/>
<evidence type="ECO:0000313" key="1">
    <source>
        <dbReference type="EMBL" id="SDP94042.1"/>
    </source>
</evidence>
<dbReference type="Gene3D" id="3.20.20.70">
    <property type="entry name" value="Aldolase class I"/>
    <property type="match status" value="1"/>
</dbReference>
<protein>
    <submittedName>
        <fullName evidence="1">Uncharacterized conserved protein, DUF849 family</fullName>
    </submittedName>
</protein>
<gene>
    <name evidence="1" type="ORF">SAMN04487905_11579</name>
</gene>
<organism evidence="1 2">
    <name type="scientific">Actinopolyspora xinjiangensis</name>
    <dbReference type="NCBI Taxonomy" id="405564"/>
    <lineage>
        <taxon>Bacteria</taxon>
        <taxon>Bacillati</taxon>
        <taxon>Actinomycetota</taxon>
        <taxon>Actinomycetes</taxon>
        <taxon>Actinopolysporales</taxon>
        <taxon>Actinopolysporaceae</taxon>
        <taxon>Actinopolyspora</taxon>
    </lineage>
</organism>
<reference evidence="2" key="1">
    <citation type="submission" date="2016-10" db="EMBL/GenBank/DDBJ databases">
        <authorList>
            <person name="Varghese N."/>
            <person name="Submissions S."/>
        </authorList>
    </citation>
    <scope>NUCLEOTIDE SEQUENCE [LARGE SCALE GENOMIC DNA]</scope>
    <source>
        <strain evidence="2">DSM 46732</strain>
    </source>
</reference>
<dbReference type="GO" id="GO:0043720">
    <property type="term" value="F:3-keto-5-aminohexanoate cleavage activity"/>
    <property type="evidence" value="ECO:0007669"/>
    <property type="project" value="InterPro"/>
</dbReference>
<proteinExistence type="predicted"/>
<dbReference type="STRING" id="405564.SAMN04487905_11579"/>
<dbReference type="PANTHER" id="PTHR37418">
    <property type="entry name" value="3-KETO-5-AMINOHEXANOATE CLEAVAGE ENZYME-RELATED"/>
    <property type="match status" value="1"/>
</dbReference>
<keyword evidence="2" id="KW-1185">Reference proteome</keyword>
<dbReference type="EMBL" id="FNJR01000015">
    <property type="protein sequence ID" value="SDP94042.1"/>
    <property type="molecule type" value="Genomic_DNA"/>
</dbReference>
<name>A0A1H0WTS7_9ACTN</name>
<dbReference type="Pfam" id="PF05853">
    <property type="entry name" value="BKACE"/>
    <property type="match status" value="1"/>
</dbReference>
<dbReference type="InterPro" id="IPR008567">
    <property type="entry name" value="BKACE"/>
</dbReference>
<sequence>MLQVCLNGARGVREHHHLPVQPHELAAAAAHSVATGAEDVHLHPKSPDGTDSLDATTVAAAINAVRAAAPGIPVGITTGAWTTPDTRSRLEAIESWTSLPDHATVNWHEPEAERIAHALLRRGIGVEAGVRSGTEAAERFAEWPHRDRVLRILAEVVDPTTTGATATAEALLGRIRPTRTPVLLHGRAAGAWPVLRLAEQLDLHRRIGLEDTLLLPDGNIADDNPQLVSAALHSRTAPADRAARSE</sequence>
<dbReference type="InterPro" id="IPR013785">
    <property type="entry name" value="Aldolase_TIM"/>
</dbReference>
<dbReference type="RefSeq" id="WP_092604243.1">
    <property type="nucleotide sequence ID" value="NZ_FNJR01000015.1"/>
</dbReference>
<dbReference type="PANTHER" id="PTHR37418:SF1">
    <property type="entry name" value="3-KETO-5-AMINOHEXANOATE CLEAVAGE PROTEIN"/>
    <property type="match status" value="1"/>
</dbReference>
<evidence type="ECO:0000313" key="2">
    <source>
        <dbReference type="Proteomes" id="UP000199497"/>
    </source>
</evidence>
<dbReference type="Proteomes" id="UP000199497">
    <property type="component" value="Unassembled WGS sequence"/>
</dbReference>